<dbReference type="GeneID" id="113468827"/>
<dbReference type="RefSeq" id="XP_026681856.1">
    <property type="nucleotide sequence ID" value="XM_026826055.1"/>
</dbReference>
<name>A0A3Q0J087_DIACI</name>
<keyword evidence="1" id="KW-1185">Reference proteome</keyword>
<sequence>MLTPFQDPTLASECRDVEFLLYGGNNRLYTVHGDHLIKLWTLPLYDPTQECRLYRVFVAEGTVRNIHVVKRHPVNRLSTPGSLAVSELFSPTVTRAPCKQR</sequence>
<gene>
    <name evidence="2" type="primary">LOC113468827</name>
</gene>
<dbReference type="AlphaFoldDB" id="A0A3Q0J087"/>
<evidence type="ECO:0000313" key="2">
    <source>
        <dbReference type="RefSeq" id="XP_026681856.1"/>
    </source>
</evidence>
<reference evidence="2" key="1">
    <citation type="submission" date="2025-08" db="UniProtKB">
        <authorList>
            <consortium name="RefSeq"/>
        </authorList>
    </citation>
    <scope>IDENTIFICATION</scope>
</reference>
<accession>A0A3Q0J087</accession>
<dbReference type="Proteomes" id="UP000079169">
    <property type="component" value="Unplaced"/>
</dbReference>
<dbReference type="KEGG" id="dci:113468827"/>
<protein>
    <submittedName>
        <fullName evidence="2">Uncharacterized protein LOC113468827</fullName>
    </submittedName>
</protein>
<proteinExistence type="predicted"/>
<dbReference type="PaxDb" id="121845-A0A3Q0J087"/>
<evidence type="ECO:0000313" key="1">
    <source>
        <dbReference type="Proteomes" id="UP000079169"/>
    </source>
</evidence>
<organism evidence="1 2">
    <name type="scientific">Diaphorina citri</name>
    <name type="common">Asian citrus psyllid</name>
    <dbReference type="NCBI Taxonomy" id="121845"/>
    <lineage>
        <taxon>Eukaryota</taxon>
        <taxon>Metazoa</taxon>
        <taxon>Ecdysozoa</taxon>
        <taxon>Arthropoda</taxon>
        <taxon>Hexapoda</taxon>
        <taxon>Insecta</taxon>
        <taxon>Pterygota</taxon>
        <taxon>Neoptera</taxon>
        <taxon>Paraneoptera</taxon>
        <taxon>Hemiptera</taxon>
        <taxon>Sternorrhyncha</taxon>
        <taxon>Psylloidea</taxon>
        <taxon>Psyllidae</taxon>
        <taxon>Diaphorininae</taxon>
        <taxon>Diaphorina</taxon>
    </lineage>
</organism>